<accession>A0AAN8TEE0</accession>
<dbReference type="AlphaFoldDB" id="A0AAN8TEE0"/>
<organism evidence="1 2">
    <name type="scientific">Solanum bulbocastanum</name>
    <name type="common">Wild potato</name>
    <dbReference type="NCBI Taxonomy" id="147425"/>
    <lineage>
        <taxon>Eukaryota</taxon>
        <taxon>Viridiplantae</taxon>
        <taxon>Streptophyta</taxon>
        <taxon>Embryophyta</taxon>
        <taxon>Tracheophyta</taxon>
        <taxon>Spermatophyta</taxon>
        <taxon>Magnoliopsida</taxon>
        <taxon>eudicotyledons</taxon>
        <taxon>Gunneridae</taxon>
        <taxon>Pentapetalae</taxon>
        <taxon>asterids</taxon>
        <taxon>lamiids</taxon>
        <taxon>Solanales</taxon>
        <taxon>Solanaceae</taxon>
        <taxon>Solanoideae</taxon>
        <taxon>Solaneae</taxon>
        <taxon>Solanum</taxon>
    </lineage>
</organism>
<gene>
    <name evidence="1" type="ORF">RDI58_014959</name>
</gene>
<keyword evidence="2" id="KW-1185">Reference proteome</keyword>
<dbReference type="EMBL" id="JBANQN010000006">
    <property type="protein sequence ID" value="KAK6786434.1"/>
    <property type="molecule type" value="Genomic_DNA"/>
</dbReference>
<name>A0AAN8TEE0_SOLBU</name>
<evidence type="ECO:0000313" key="1">
    <source>
        <dbReference type="EMBL" id="KAK6786434.1"/>
    </source>
</evidence>
<protein>
    <submittedName>
        <fullName evidence="1">Uncharacterized protein</fullName>
    </submittedName>
</protein>
<dbReference type="Proteomes" id="UP001371456">
    <property type="component" value="Unassembled WGS sequence"/>
</dbReference>
<comment type="caution">
    <text evidence="1">The sequence shown here is derived from an EMBL/GenBank/DDBJ whole genome shotgun (WGS) entry which is preliminary data.</text>
</comment>
<evidence type="ECO:0000313" key="2">
    <source>
        <dbReference type="Proteomes" id="UP001371456"/>
    </source>
</evidence>
<sequence length="71" mass="8276">MTSIASDLFDYAMGDYDCDDEGYGCEDNGYYWGYDGNHDQEPNENEGCYPRGKYEKNVEHSSYGEYREEKV</sequence>
<proteinExistence type="predicted"/>
<reference evidence="1 2" key="1">
    <citation type="submission" date="2024-02" db="EMBL/GenBank/DDBJ databases">
        <title>de novo genome assembly of Solanum bulbocastanum strain 11H21.</title>
        <authorList>
            <person name="Hosaka A.J."/>
        </authorList>
    </citation>
    <scope>NUCLEOTIDE SEQUENCE [LARGE SCALE GENOMIC DNA]</scope>
    <source>
        <tissue evidence="1">Young leaves</tissue>
    </source>
</reference>